<keyword evidence="4 8" id="KW-0227">DNA damage</keyword>
<comment type="subunit">
    <text evidence="3">Component of the fork protection complex (FPC) consisting of TOF1 and CSM3.</text>
</comment>
<dbReference type="GO" id="GO:0003677">
    <property type="term" value="F:DNA binding"/>
    <property type="evidence" value="ECO:0007669"/>
    <property type="project" value="TreeGrafter"/>
</dbReference>
<protein>
    <recommendedName>
        <fullName evidence="8">Chromosome segregation in meiosis protein</fullName>
    </recommendedName>
</protein>
<dbReference type="GO" id="GO:0006974">
    <property type="term" value="P:DNA damage response"/>
    <property type="evidence" value="ECO:0007669"/>
    <property type="project" value="UniProtKB-KW"/>
</dbReference>
<dbReference type="Pfam" id="PF07962">
    <property type="entry name" value="Swi3"/>
    <property type="match status" value="1"/>
</dbReference>
<accession>A0A1E3QQY3</accession>
<keyword evidence="5" id="KW-0236">DNA replication inhibitor</keyword>
<evidence type="ECO:0000256" key="5">
    <source>
        <dbReference type="ARBA" id="ARBA00022880"/>
    </source>
</evidence>
<keyword evidence="6 8" id="KW-0539">Nucleus</keyword>
<dbReference type="AlphaFoldDB" id="A0A1E3QQY3"/>
<dbReference type="RefSeq" id="XP_018984695.1">
    <property type="nucleotide sequence ID" value="XM_019129003.1"/>
</dbReference>
<evidence type="ECO:0000313" key="11">
    <source>
        <dbReference type="EMBL" id="ODQ79367.1"/>
    </source>
</evidence>
<dbReference type="PANTHER" id="PTHR13220:SF11">
    <property type="entry name" value="TIMELESS-INTERACTING PROTEIN"/>
    <property type="match status" value="1"/>
</dbReference>
<name>A0A1E3QQY3_9ASCO</name>
<dbReference type="InterPro" id="IPR012923">
    <property type="entry name" value="Csm3"/>
</dbReference>
<feature type="domain" description="Chromosome segregation in meiosis protein 3" evidence="10">
    <location>
        <begin position="54"/>
        <end position="150"/>
    </location>
</feature>
<keyword evidence="12" id="KW-1185">Reference proteome</keyword>
<dbReference type="EMBL" id="KV454432">
    <property type="protein sequence ID" value="ODQ79367.1"/>
    <property type="molecule type" value="Genomic_DNA"/>
</dbReference>
<dbReference type="GO" id="GO:0043111">
    <property type="term" value="P:replication fork arrest"/>
    <property type="evidence" value="ECO:0007669"/>
    <property type="project" value="TreeGrafter"/>
</dbReference>
<dbReference type="STRING" id="984486.A0A1E3QQY3"/>
<evidence type="ECO:0000256" key="6">
    <source>
        <dbReference type="ARBA" id="ARBA00023242"/>
    </source>
</evidence>
<dbReference type="PANTHER" id="PTHR13220">
    <property type="entry name" value="TIMELESS INTERACTING-RELATED"/>
    <property type="match status" value="1"/>
</dbReference>
<proteinExistence type="inferred from homology"/>
<sequence>MNFEDLETLWDRQEEAEEVPAPETTGTTNPDHTADDLLGLNTDIKIINRTKRVKLDNSKLLDDDVKGLNYIRKNYRKIKLTSRKSSHKTVTRKSIQETPEYINLTRLLNFYQIWAHQLFPRANFTEFIETLQTTDKANYKLRETRQSWLDFEADGGFKGITRDDGDMYLFRDIDGGLSDTEFTTPAQTKVSAIAESVVPGSNSLFVGDDSDEELYHTAQTATINPEAAKEAASAAVPSVTNILGENGLSVDADEFDDWSDSLMDEFDANSTNIATVMASPPGAQEMAEVEAEMNAKEGDFDDEMDVLR</sequence>
<dbReference type="GO" id="GO:0000076">
    <property type="term" value="P:DNA replication checkpoint signaling"/>
    <property type="evidence" value="ECO:0007669"/>
    <property type="project" value="UniProtKB-UniRule"/>
</dbReference>
<keyword evidence="7 8" id="KW-0131">Cell cycle</keyword>
<evidence type="ECO:0000256" key="2">
    <source>
        <dbReference type="ARBA" id="ARBA00006075"/>
    </source>
</evidence>
<dbReference type="Proteomes" id="UP000094336">
    <property type="component" value="Unassembled WGS sequence"/>
</dbReference>
<evidence type="ECO:0000256" key="3">
    <source>
        <dbReference type="ARBA" id="ARBA00011217"/>
    </source>
</evidence>
<evidence type="ECO:0000313" key="12">
    <source>
        <dbReference type="Proteomes" id="UP000094336"/>
    </source>
</evidence>
<dbReference type="InterPro" id="IPR040038">
    <property type="entry name" value="TIPIN/Csm3/Swi3"/>
</dbReference>
<evidence type="ECO:0000256" key="1">
    <source>
        <dbReference type="ARBA" id="ARBA00004123"/>
    </source>
</evidence>
<feature type="non-terminal residue" evidence="11">
    <location>
        <position position="308"/>
    </location>
</feature>
<evidence type="ECO:0000256" key="8">
    <source>
        <dbReference type="RuleBase" id="RU366049"/>
    </source>
</evidence>
<comment type="function">
    <text evidence="8">Plays an important role in the control of DNA replication and the maintenance of replication fork stability.</text>
</comment>
<comment type="similarity">
    <text evidence="2 8">Belongs to the CSM3 family.</text>
</comment>
<reference evidence="12" key="1">
    <citation type="submission" date="2016-05" db="EMBL/GenBank/DDBJ databases">
        <title>Comparative genomics of biotechnologically important yeasts.</title>
        <authorList>
            <consortium name="DOE Joint Genome Institute"/>
            <person name="Riley R."/>
            <person name="Haridas S."/>
            <person name="Wolfe K.H."/>
            <person name="Lopes M.R."/>
            <person name="Hittinger C.T."/>
            <person name="Goker M."/>
            <person name="Salamov A."/>
            <person name="Wisecaver J."/>
            <person name="Long T.M."/>
            <person name="Aerts A.L."/>
            <person name="Barry K."/>
            <person name="Choi C."/>
            <person name="Clum A."/>
            <person name="Coughlan A.Y."/>
            <person name="Deshpande S."/>
            <person name="Douglass A.P."/>
            <person name="Hanson S.J."/>
            <person name="Klenk H.-P."/>
            <person name="Labutti K."/>
            <person name="Lapidus A."/>
            <person name="Lindquist E."/>
            <person name="Lipzen A."/>
            <person name="Meier-Kolthoff J.P."/>
            <person name="Ohm R.A."/>
            <person name="Otillar R.P."/>
            <person name="Pangilinan J."/>
            <person name="Peng Y."/>
            <person name="Rokas A."/>
            <person name="Rosa C.A."/>
            <person name="Scheuner C."/>
            <person name="Sibirny A.A."/>
            <person name="Slot J.C."/>
            <person name="Stielow J.B."/>
            <person name="Sun H."/>
            <person name="Kurtzman C.P."/>
            <person name="Blackwell M."/>
            <person name="Grigoriev I.V."/>
            <person name="Jeffries T.W."/>
        </authorList>
    </citation>
    <scope>NUCLEOTIDE SEQUENCE [LARGE SCALE GENOMIC DNA]</scope>
    <source>
        <strain evidence="12">NRRL Y-12698</strain>
    </source>
</reference>
<dbReference type="GO" id="GO:0031298">
    <property type="term" value="C:replication fork protection complex"/>
    <property type="evidence" value="ECO:0007669"/>
    <property type="project" value="TreeGrafter"/>
</dbReference>
<evidence type="ECO:0000256" key="9">
    <source>
        <dbReference type="SAM" id="MobiDB-lite"/>
    </source>
</evidence>
<feature type="region of interest" description="Disordered" evidence="9">
    <location>
        <begin position="13"/>
        <end position="34"/>
    </location>
</feature>
<evidence type="ECO:0000256" key="4">
    <source>
        <dbReference type="ARBA" id="ARBA00022763"/>
    </source>
</evidence>
<evidence type="ECO:0000259" key="10">
    <source>
        <dbReference type="Pfam" id="PF07962"/>
    </source>
</evidence>
<comment type="subcellular location">
    <subcellularLocation>
        <location evidence="1 8">Nucleus</location>
    </subcellularLocation>
</comment>
<gene>
    <name evidence="11" type="ORF">BABINDRAFT_161774</name>
</gene>
<evidence type="ECO:0000256" key="7">
    <source>
        <dbReference type="ARBA" id="ARBA00023306"/>
    </source>
</evidence>
<dbReference type="GeneID" id="30146856"/>
<organism evidence="11 12">
    <name type="scientific">Babjeviella inositovora NRRL Y-12698</name>
    <dbReference type="NCBI Taxonomy" id="984486"/>
    <lineage>
        <taxon>Eukaryota</taxon>
        <taxon>Fungi</taxon>
        <taxon>Dikarya</taxon>
        <taxon>Ascomycota</taxon>
        <taxon>Saccharomycotina</taxon>
        <taxon>Pichiomycetes</taxon>
        <taxon>Serinales incertae sedis</taxon>
        <taxon>Babjeviella</taxon>
    </lineage>
</organism>
<dbReference type="OrthoDB" id="437078at2759"/>
<dbReference type="GO" id="GO:0031297">
    <property type="term" value="P:replication fork processing"/>
    <property type="evidence" value="ECO:0007669"/>
    <property type="project" value="UniProtKB-UniRule"/>
</dbReference>